<dbReference type="EMBL" id="GG745366">
    <property type="protein sequence ID" value="KNE70421.1"/>
    <property type="molecule type" value="Genomic_DNA"/>
</dbReference>
<reference evidence="1 2" key="1">
    <citation type="submission" date="2009-11" db="EMBL/GenBank/DDBJ databases">
        <title>Annotation of Allomyces macrogynus ATCC 38327.</title>
        <authorList>
            <consortium name="The Broad Institute Genome Sequencing Platform"/>
            <person name="Russ C."/>
            <person name="Cuomo C."/>
            <person name="Burger G."/>
            <person name="Gray M.W."/>
            <person name="Holland P.W.H."/>
            <person name="King N."/>
            <person name="Lang F.B.F."/>
            <person name="Roger A.J."/>
            <person name="Ruiz-Trillo I."/>
            <person name="Young S.K."/>
            <person name="Zeng Q."/>
            <person name="Gargeya S."/>
            <person name="Fitzgerald M."/>
            <person name="Haas B."/>
            <person name="Abouelleil A."/>
            <person name="Alvarado L."/>
            <person name="Arachchi H.M."/>
            <person name="Berlin A."/>
            <person name="Chapman S.B."/>
            <person name="Gearin G."/>
            <person name="Goldberg J."/>
            <person name="Griggs A."/>
            <person name="Gujja S."/>
            <person name="Hansen M."/>
            <person name="Heiman D."/>
            <person name="Howarth C."/>
            <person name="Larimer J."/>
            <person name="Lui A."/>
            <person name="MacDonald P.J.P."/>
            <person name="McCowen C."/>
            <person name="Montmayeur A."/>
            <person name="Murphy C."/>
            <person name="Neiman D."/>
            <person name="Pearson M."/>
            <person name="Priest M."/>
            <person name="Roberts A."/>
            <person name="Saif S."/>
            <person name="Shea T."/>
            <person name="Sisk P."/>
            <person name="Stolte C."/>
            <person name="Sykes S."/>
            <person name="Wortman J."/>
            <person name="Nusbaum C."/>
            <person name="Birren B."/>
        </authorList>
    </citation>
    <scope>NUCLEOTIDE SEQUENCE [LARGE SCALE GENOMIC DNA]</scope>
    <source>
        <strain evidence="1 2">ATCC 38327</strain>
    </source>
</reference>
<dbReference type="VEuPathDB" id="FungiDB:AMAG_14554"/>
<reference evidence="2" key="2">
    <citation type="submission" date="2009-11" db="EMBL/GenBank/DDBJ databases">
        <title>The Genome Sequence of Allomyces macrogynus strain ATCC 38327.</title>
        <authorList>
            <consortium name="The Broad Institute Genome Sequencing Platform"/>
            <person name="Russ C."/>
            <person name="Cuomo C."/>
            <person name="Shea T."/>
            <person name="Young S.K."/>
            <person name="Zeng Q."/>
            <person name="Koehrsen M."/>
            <person name="Haas B."/>
            <person name="Borodovsky M."/>
            <person name="Guigo R."/>
            <person name="Alvarado L."/>
            <person name="Berlin A."/>
            <person name="Borenstein D."/>
            <person name="Chen Z."/>
            <person name="Engels R."/>
            <person name="Freedman E."/>
            <person name="Gellesch M."/>
            <person name="Goldberg J."/>
            <person name="Griggs A."/>
            <person name="Gujja S."/>
            <person name="Heiman D."/>
            <person name="Hepburn T."/>
            <person name="Howarth C."/>
            <person name="Jen D."/>
            <person name="Larson L."/>
            <person name="Lewis B."/>
            <person name="Mehta T."/>
            <person name="Park D."/>
            <person name="Pearson M."/>
            <person name="Roberts A."/>
            <person name="Saif S."/>
            <person name="Shenoy N."/>
            <person name="Sisk P."/>
            <person name="Stolte C."/>
            <person name="Sykes S."/>
            <person name="Walk T."/>
            <person name="White J."/>
            <person name="Yandava C."/>
            <person name="Burger G."/>
            <person name="Gray M.W."/>
            <person name="Holland P.W.H."/>
            <person name="King N."/>
            <person name="Lang F.B.F."/>
            <person name="Roger A.J."/>
            <person name="Ruiz-Trillo I."/>
            <person name="Lander E."/>
            <person name="Nusbaum C."/>
        </authorList>
    </citation>
    <scope>NUCLEOTIDE SEQUENCE [LARGE SCALE GENOMIC DNA]</scope>
    <source>
        <strain evidence="2">ATCC 38327</strain>
    </source>
</reference>
<sequence length="131" mass="14064">MGPGVWTTTRSFTPQFQDRMAALRSALKVLVVKGKMGPVVITCEMVAAMDAGCAVSVQIWSEEMQRAGLASPDHVPMTTFAMTFGPPGLARALRTQAQFHTSGLGTIITKAVMTLSNYSAKEESVSRANRD</sequence>
<proteinExistence type="predicted"/>
<gene>
    <name evidence="1" type="ORF">AMAG_14554</name>
</gene>
<keyword evidence="2" id="KW-1185">Reference proteome</keyword>
<evidence type="ECO:0000313" key="2">
    <source>
        <dbReference type="Proteomes" id="UP000054350"/>
    </source>
</evidence>
<dbReference type="Proteomes" id="UP000054350">
    <property type="component" value="Unassembled WGS sequence"/>
</dbReference>
<evidence type="ECO:0000313" key="1">
    <source>
        <dbReference type="EMBL" id="KNE70421.1"/>
    </source>
</evidence>
<name>A0A0L0T6T7_ALLM3</name>
<organism evidence="1 2">
    <name type="scientific">Allomyces macrogynus (strain ATCC 38327)</name>
    <name type="common">Allomyces javanicus var. macrogynus</name>
    <dbReference type="NCBI Taxonomy" id="578462"/>
    <lineage>
        <taxon>Eukaryota</taxon>
        <taxon>Fungi</taxon>
        <taxon>Fungi incertae sedis</taxon>
        <taxon>Blastocladiomycota</taxon>
        <taxon>Blastocladiomycetes</taxon>
        <taxon>Blastocladiales</taxon>
        <taxon>Blastocladiaceae</taxon>
        <taxon>Allomyces</taxon>
    </lineage>
</organism>
<accession>A0A0L0T6T7</accession>
<dbReference type="AlphaFoldDB" id="A0A0L0T6T7"/>
<protein>
    <submittedName>
        <fullName evidence="1">Uncharacterized protein</fullName>
    </submittedName>
</protein>